<dbReference type="PANTHER" id="PTHR13600:SF33">
    <property type="entry name" value="LEUCINE CARBOXYL METHYLTRANSFERASE 1"/>
    <property type="match status" value="1"/>
</dbReference>
<proteinExistence type="predicted"/>
<organism evidence="3 4">
    <name type="scientific">Ailuropoda melanoleuca</name>
    <name type="common">Giant panda</name>
    <dbReference type="NCBI Taxonomy" id="9646"/>
    <lineage>
        <taxon>Eukaryota</taxon>
        <taxon>Metazoa</taxon>
        <taxon>Chordata</taxon>
        <taxon>Craniata</taxon>
        <taxon>Vertebrata</taxon>
        <taxon>Euteleostomi</taxon>
        <taxon>Mammalia</taxon>
        <taxon>Eutheria</taxon>
        <taxon>Laurasiatheria</taxon>
        <taxon>Carnivora</taxon>
        <taxon>Caniformia</taxon>
        <taxon>Ursidae</taxon>
        <taxon>Ailuropoda</taxon>
    </lineage>
</organism>
<dbReference type="Ensembl" id="ENSAMET00000046648.1">
    <property type="protein sequence ID" value="ENSAMEP00000023303.1"/>
    <property type="gene ID" value="ENSAMEG00000030151.1"/>
</dbReference>
<dbReference type="GO" id="GO:0018423">
    <property type="term" value="F:protein C-terminal leucine carboxyl O-methyltransferase activity"/>
    <property type="evidence" value="ECO:0007669"/>
    <property type="project" value="TreeGrafter"/>
</dbReference>
<evidence type="ECO:0000256" key="1">
    <source>
        <dbReference type="ARBA" id="ARBA00022691"/>
    </source>
</evidence>
<dbReference type="Proteomes" id="UP000008912">
    <property type="component" value="Unassembled WGS sequence"/>
</dbReference>
<dbReference type="InterPro" id="IPR016651">
    <property type="entry name" value="LCMT1"/>
</dbReference>
<keyword evidence="2" id="KW-0007">Acetylation</keyword>
<keyword evidence="1" id="KW-0949">S-adenosyl-L-methionine</keyword>
<keyword evidence="4" id="KW-1185">Reference proteome</keyword>
<dbReference type="InParanoid" id="A0A7N5JC93"/>
<dbReference type="AlphaFoldDB" id="A0A7N5JC93"/>
<reference evidence="3" key="2">
    <citation type="submission" date="2025-08" db="UniProtKB">
        <authorList>
            <consortium name="Ensembl"/>
        </authorList>
    </citation>
    <scope>IDENTIFICATION</scope>
</reference>
<dbReference type="InterPro" id="IPR029063">
    <property type="entry name" value="SAM-dependent_MTases_sf"/>
</dbReference>
<protein>
    <submittedName>
        <fullName evidence="3">Uncharacterized protein</fullName>
    </submittedName>
</protein>
<name>A0A7N5JC93_AILME</name>
<dbReference type="GeneTree" id="ENSGT00940000172689"/>
<evidence type="ECO:0000256" key="2">
    <source>
        <dbReference type="ARBA" id="ARBA00022990"/>
    </source>
</evidence>
<evidence type="ECO:0000313" key="4">
    <source>
        <dbReference type="Proteomes" id="UP000008912"/>
    </source>
</evidence>
<accession>A0A7N5JC93</accession>
<evidence type="ECO:0000313" key="3">
    <source>
        <dbReference type="Ensembl" id="ENSAMEP00000023303.1"/>
    </source>
</evidence>
<reference evidence="3" key="3">
    <citation type="submission" date="2025-09" db="UniProtKB">
        <authorList>
            <consortium name="Ensembl"/>
        </authorList>
    </citation>
    <scope>IDENTIFICATION</scope>
</reference>
<reference evidence="3 4" key="1">
    <citation type="journal article" date="2010" name="Nature">
        <title>The sequence and de novo assembly of the giant panda genome.</title>
        <authorList>
            <person name="Li R."/>
            <person name="Fan W."/>
            <person name="Tian G."/>
            <person name="Zhu H."/>
            <person name="He L."/>
            <person name="Cai J."/>
            <person name="Huang Q."/>
            <person name="Cai Q."/>
            <person name="Li B."/>
            <person name="Bai Y."/>
            <person name="Zhang Z."/>
            <person name="Zhang Y."/>
            <person name="Wang W."/>
            <person name="Li J."/>
            <person name="Wei F."/>
            <person name="Li H."/>
            <person name="Jian M."/>
            <person name="Li J."/>
            <person name="Zhang Z."/>
            <person name="Nielsen R."/>
            <person name="Li D."/>
            <person name="Gu W."/>
            <person name="Yang Z."/>
            <person name="Xuan Z."/>
            <person name="Ryder O.A."/>
            <person name="Leung F.C."/>
            <person name="Zhou Y."/>
            <person name="Cao J."/>
            <person name="Sun X."/>
            <person name="Fu Y."/>
            <person name="Fang X."/>
            <person name="Guo X."/>
            <person name="Wang B."/>
            <person name="Hou R."/>
            <person name="Shen F."/>
            <person name="Mu B."/>
            <person name="Ni P."/>
            <person name="Lin R."/>
            <person name="Qian W."/>
            <person name="Wang G."/>
            <person name="Yu C."/>
            <person name="Nie W."/>
            <person name="Wang J."/>
            <person name="Wu Z."/>
            <person name="Liang H."/>
            <person name="Min J."/>
            <person name="Wu Q."/>
            <person name="Cheng S."/>
            <person name="Ruan J."/>
            <person name="Wang M."/>
            <person name="Shi Z."/>
            <person name="Wen M."/>
            <person name="Liu B."/>
            <person name="Ren X."/>
            <person name="Zheng H."/>
            <person name="Dong D."/>
            <person name="Cook K."/>
            <person name="Shan G."/>
            <person name="Zhang H."/>
            <person name="Kosiol C."/>
            <person name="Xie X."/>
            <person name="Lu Z."/>
            <person name="Zheng H."/>
            <person name="Li Y."/>
            <person name="Steiner C.C."/>
            <person name="Lam T.T."/>
            <person name="Lin S."/>
            <person name="Zhang Q."/>
            <person name="Li G."/>
            <person name="Tian J."/>
            <person name="Gong T."/>
            <person name="Liu H."/>
            <person name="Zhang D."/>
            <person name="Fang L."/>
            <person name="Ye C."/>
            <person name="Zhang J."/>
            <person name="Hu W."/>
            <person name="Xu A."/>
            <person name="Ren Y."/>
            <person name="Zhang G."/>
            <person name="Bruford M.W."/>
            <person name="Li Q."/>
            <person name="Ma L."/>
            <person name="Guo Y."/>
            <person name="An N."/>
            <person name="Hu Y."/>
            <person name="Zheng Y."/>
            <person name="Shi Y."/>
            <person name="Li Z."/>
            <person name="Liu Q."/>
            <person name="Chen Y."/>
            <person name="Zhao J."/>
            <person name="Qu N."/>
            <person name="Zhao S."/>
            <person name="Tian F."/>
            <person name="Wang X."/>
            <person name="Wang H."/>
            <person name="Xu L."/>
            <person name="Liu X."/>
            <person name="Vinar T."/>
            <person name="Wang Y."/>
            <person name="Lam T.W."/>
            <person name="Yiu S.M."/>
            <person name="Liu S."/>
            <person name="Zhang H."/>
            <person name="Li D."/>
            <person name="Huang Y."/>
            <person name="Wang X."/>
            <person name="Yang G."/>
            <person name="Jiang Z."/>
            <person name="Wang J."/>
            <person name="Qin N."/>
            <person name="Li L."/>
            <person name="Li J."/>
            <person name="Bolund L."/>
            <person name="Kristiansen K."/>
            <person name="Wong G.K."/>
            <person name="Olson M."/>
            <person name="Zhang X."/>
            <person name="Li S."/>
            <person name="Yang H."/>
            <person name="Wang J."/>
            <person name="Wang J."/>
        </authorList>
    </citation>
    <scope>NUCLEOTIDE SEQUENCE [LARGE SCALE GENOMIC DNA]</scope>
</reference>
<dbReference type="Gene3D" id="3.40.50.150">
    <property type="entry name" value="Vaccinia Virus protein VP39"/>
    <property type="match status" value="1"/>
</dbReference>
<dbReference type="GO" id="GO:0005829">
    <property type="term" value="C:cytosol"/>
    <property type="evidence" value="ECO:0007669"/>
    <property type="project" value="TreeGrafter"/>
</dbReference>
<sequence>PLLTCFLSSLSRFAVSLGYWHDPYIHHFVRLSKERKAPEINREAGTHLGASGAGCPRQHVSQPACLLPLPVLASPDWGPLGECFPNSVWIFCSSPWRQSAYKGISTEDRMSLSNSKSWGWDGYHLLEIKGEKSAASAWPEYQSFTSAFFIRIRQLTLMSCLHDEDLLPQKYFEVDFPMIVTRKLHSINEL</sequence>
<dbReference type="PANTHER" id="PTHR13600">
    <property type="entry name" value="LEUCINE CARBOXYL METHYLTRANSFERASE"/>
    <property type="match status" value="1"/>
</dbReference>